<proteinExistence type="predicted"/>
<gene>
    <name evidence="2" type="primary">20197912</name>
    <name evidence="1" type="ORF">HELRODRAFT_158515</name>
</gene>
<protein>
    <submittedName>
        <fullName evidence="1 2">Uncharacterized protein</fullName>
    </submittedName>
</protein>
<dbReference type="KEGG" id="hro:HELRODRAFT_158515"/>
<keyword evidence="3" id="KW-1185">Reference proteome</keyword>
<reference evidence="3" key="1">
    <citation type="submission" date="2012-12" db="EMBL/GenBank/DDBJ databases">
        <authorList>
            <person name="Hellsten U."/>
            <person name="Grimwood J."/>
            <person name="Chapman J.A."/>
            <person name="Shapiro H."/>
            <person name="Aerts A."/>
            <person name="Otillar R.P."/>
            <person name="Terry A.Y."/>
            <person name="Boore J.L."/>
            <person name="Simakov O."/>
            <person name="Marletaz F."/>
            <person name="Cho S.-J."/>
            <person name="Edsinger-Gonzales E."/>
            <person name="Havlak P."/>
            <person name="Kuo D.-H."/>
            <person name="Larsson T."/>
            <person name="Lv J."/>
            <person name="Arendt D."/>
            <person name="Savage R."/>
            <person name="Osoegawa K."/>
            <person name="de Jong P."/>
            <person name="Lindberg D.R."/>
            <person name="Seaver E.C."/>
            <person name="Weisblat D.A."/>
            <person name="Putnam N.H."/>
            <person name="Grigoriev I.V."/>
            <person name="Rokhsar D.S."/>
        </authorList>
    </citation>
    <scope>NUCLEOTIDE SEQUENCE</scope>
</reference>
<dbReference type="GeneID" id="20197912"/>
<dbReference type="EMBL" id="AMQM01000060">
    <property type="status" value="NOT_ANNOTATED_CDS"/>
    <property type="molecule type" value="Genomic_DNA"/>
</dbReference>
<dbReference type="AlphaFoldDB" id="T1EMW2"/>
<reference evidence="1 3" key="2">
    <citation type="journal article" date="2013" name="Nature">
        <title>Insights into bilaterian evolution from three spiralian genomes.</title>
        <authorList>
            <person name="Simakov O."/>
            <person name="Marletaz F."/>
            <person name="Cho S.J."/>
            <person name="Edsinger-Gonzales E."/>
            <person name="Havlak P."/>
            <person name="Hellsten U."/>
            <person name="Kuo D.H."/>
            <person name="Larsson T."/>
            <person name="Lv J."/>
            <person name="Arendt D."/>
            <person name="Savage R."/>
            <person name="Osoegawa K."/>
            <person name="de Jong P."/>
            <person name="Grimwood J."/>
            <person name="Chapman J.A."/>
            <person name="Shapiro H."/>
            <person name="Aerts A."/>
            <person name="Otillar R.P."/>
            <person name="Terry A.Y."/>
            <person name="Boore J.L."/>
            <person name="Grigoriev I.V."/>
            <person name="Lindberg D.R."/>
            <person name="Seaver E.C."/>
            <person name="Weisblat D.A."/>
            <person name="Putnam N.H."/>
            <person name="Rokhsar D.S."/>
        </authorList>
    </citation>
    <scope>NUCLEOTIDE SEQUENCE</scope>
</reference>
<organism evidence="2 3">
    <name type="scientific">Helobdella robusta</name>
    <name type="common">Californian leech</name>
    <dbReference type="NCBI Taxonomy" id="6412"/>
    <lineage>
        <taxon>Eukaryota</taxon>
        <taxon>Metazoa</taxon>
        <taxon>Spiralia</taxon>
        <taxon>Lophotrochozoa</taxon>
        <taxon>Annelida</taxon>
        <taxon>Clitellata</taxon>
        <taxon>Hirudinea</taxon>
        <taxon>Rhynchobdellida</taxon>
        <taxon>Glossiphoniidae</taxon>
        <taxon>Helobdella</taxon>
    </lineage>
</organism>
<name>T1EMW2_HELRO</name>
<evidence type="ECO:0000313" key="1">
    <source>
        <dbReference type="EMBL" id="ESO12093.1"/>
    </source>
</evidence>
<evidence type="ECO:0000313" key="2">
    <source>
        <dbReference type="EnsemblMetazoa" id="HelroP158515"/>
    </source>
</evidence>
<dbReference type="CTD" id="20197912"/>
<dbReference type="InParanoid" id="T1EMW2"/>
<dbReference type="EnsemblMetazoa" id="HelroT158515">
    <property type="protein sequence ID" value="HelroP158515"/>
    <property type="gene ID" value="HelroG158515"/>
</dbReference>
<evidence type="ECO:0000313" key="3">
    <source>
        <dbReference type="Proteomes" id="UP000015101"/>
    </source>
</evidence>
<dbReference type="HOGENOM" id="CLU_2099463_0_0_1"/>
<accession>T1EMW2</accession>
<dbReference type="RefSeq" id="XP_009008813.1">
    <property type="nucleotide sequence ID" value="XM_009010565.1"/>
</dbReference>
<reference evidence="2" key="3">
    <citation type="submission" date="2015-06" db="UniProtKB">
        <authorList>
            <consortium name="EnsemblMetazoa"/>
        </authorList>
    </citation>
    <scope>IDENTIFICATION</scope>
</reference>
<dbReference type="Proteomes" id="UP000015101">
    <property type="component" value="Unassembled WGS sequence"/>
</dbReference>
<sequence length="116" mass="13502">MVMIMKKKRPVVTGLCPASDSRIKTNKPFVCKRFFHMSNARKCSAYDVIEHIKKIGIEIEIEKQYQHKNKTLPAVDKFVYKSNQDPLDTTSHKYLEHSTSEGNHFEKCVQFDNPDL</sequence>
<dbReference type="EMBL" id="KB095811">
    <property type="protein sequence ID" value="ESO12093.1"/>
    <property type="molecule type" value="Genomic_DNA"/>
</dbReference>